<dbReference type="InterPro" id="IPR058245">
    <property type="entry name" value="NreC/VraR/RcsB-like_REC"/>
</dbReference>
<keyword evidence="2" id="KW-0238">DNA-binding</keyword>
<dbReference type="GO" id="GO:0003677">
    <property type="term" value="F:DNA binding"/>
    <property type="evidence" value="ECO:0007669"/>
    <property type="project" value="UniProtKB-KW"/>
</dbReference>
<dbReference type="SUPFAM" id="SSF52172">
    <property type="entry name" value="CheY-like"/>
    <property type="match status" value="1"/>
</dbReference>
<dbReference type="SMART" id="SM00448">
    <property type="entry name" value="REC"/>
    <property type="match status" value="1"/>
</dbReference>
<dbReference type="InterPro" id="IPR001789">
    <property type="entry name" value="Sig_transdc_resp-reg_receiver"/>
</dbReference>
<evidence type="ECO:0000259" key="4">
    <source>
        <dbReference type="PROSITE" id="PS50043"/>
    </source>
</evidence>
<protein>
    <submittedName>
        <fullName evidence="6">Response regulator</fullName>
    </submittedName>
</protein>
<dbReference type="Pfam" id="PF00072">
    <property type="entry name" value="Response_reg"/>
    <property type="match status" value="1"/>
</dbReference>
<evidence type="ECO:0000256" key="2">
    <source>
        <dbReference type="ARBA" id="ARBA00023125"/>
    </source>
</evidence>
<dbReference type="RefSeq" id="WP_158186213.1">
    <property type="nucleotide sequence ID" value="NZ_CP046902.1"/>
</dbReference>
<evidence type="ECO:0000256" key="1">
    <source>
        <dbReference type="ARBA" id="ARBA00022553"/>
    </source>
</evidence>
<dbReference type="PRINTS" id="PR00038">
    <property type="entry name" value="HTHLUXR"/>
</dbReference>
<dbReference type="PANTHER" id="PTHR43214">
    <property type="entry name" value="TWO-COMPONENT RESPONSE REGULATOR"/>
    <property type="match status" value="1"/>
</dbReference>
<feature type="domain" description="HTH luxR-type" evidence="4">
    <location>
        <begin position="150"/>
        <end position="215"/>
    </location>
</feature>
<dbReference type="Gene3D" id="1.10.10.10">
    <property type="entry name" value="Winged helix-like DNA-binding domain superfamily/Winged helix DNA-binding domain"/>
    <property type="match status" value="1"/>
</dbReference>
<dbReference type="Pfam" id="PF00196">
    <property type="entry name" value="GerE"/>
    <property type="match status" value="1"/>
</dbReference>
<dbReference type="PROSITE" id="PS00622">
    <property type="entry name" value="HTH_LUXR_1"/>
    <property type="match status" value="1"/>
</dbReference>
<feature type="domain" description="Response regulatory" evidence="5">
    <location>
        <begin position="5"/>
        <end position="125"/>
    </location>
</feature>
<evidence type="ECO:0000313" key="7">
    <source>
        <dbReference type="Proteomes" id="UP000438983"/>
    </source>
</evidence>
<keyword evidence="1 3" id="KW-0597">Phosphoprotein</keyword>
<dbReference type="CDD" id="cd06170">
    <property type="entry name" value="LuxR_C_like"/>
    <property type="match status" value="1"/>
</dbReference>
<dbReference type="InterPro" id="IPR039420">
    <property type="entry name" value="WalR-like"/>
</dbReference>
<name>A0A6I6LCJ4_STUST</name>
<dbReference type="SMART" id="SM00421">
    <property type="entry name" value="HTH_LUXR"/>
    <property type="match status" value="1"/>
</dbReference>
<proteinExistence type="predicted"/>
<organism evidence="6 7">
    <name type="scientific">Stutzerimonas stutzeri</name>
    <name type="common">Pseudomonas stutzeri</name>
    <dbReference type="NCBI Taxonomy" id="316"/>
    <lineage>
        <taxon>Bacteria</taxon>
        <taxon>Pseudomonadati</taxon>
        <taxon>Pseudomonadota</taxon>
        <taxon>Gammaproteobacteria</taxon>
        <taxon>Pseudomonadales</taxon>
        <taxon>Pseudomonadaceae</taxon>
        <taxon>Stutzerimonas</taxon>
    </lineage>
</organism>
<dbReference type="InterPro" id="IPR000792">
    <property type="entry name" value="Tscrpt_reg_LuxR_C"/>
</dbReference>
<dbReference type="Gene3D" id="3.40.50.2300">
    <property type="match status" value="1"/>
</dbReference>
<reference evidence="6 7" key="1">
    <citation type="submission" date="2019-12" db="EMBL/GenBank/DDBJ databases">
        <title>Complete genome sequence of Pseudomonas stutzeri.</title>
        <authorList>
            <person name="Lim S.R."/>
            <person name="Kim J.H."/>
        </authorList>
    </citation>
    <scope>NUCLEOTIDE SEQUENCE [LARGE SCALE GENOMIC DNA]</scope>
    <source>
        <strain evidence="6 7">PM101005</strain>
    </source>
</reference>
<evidence type="ECO:0000259" key="5">
    <source>
        <dbReference type="PROSITE" id="PS50110"/>
    </source>
</evidence>
<dbReference type="PROSITE" id="PS50043">
    <property type="entry name" value="HTH_LUXR_2"/>
    <property type="match status" value="1"/>
</dbReference>
<dbReference type="GO" id="GO:0000160">
    <property type="term" value="P:phosphorelay signal transduction system"/>
    <property type="evidence" value="ECO:0007669"/>
    <property type="project" value="InterPro"/>
</dbReference>
<dbReference type="SUPFAM" id="SSF46894">
    <property type="entry name" value="C-terminal effector domain of the bipartite response regulators"/>
    <property type="match status" value="1"/>
</dbReference>
<dbReference type="InterPro" id="IPR036388">
    <property type="entry name" value="WH-like_DNA-bd_sf"/>
</dbReference>
<evidence type="ECO:0000256" key="3">
    <source>
        <dbReference type="PROSITE-ProRule" id="PRU00169"/>
    </source>
</evidence>
<dbReference type="InterPro" id="IPR016032">
    <property type="entry name" value="Sig_transdc_resp-reg_C-effctor"/>
</dbReference>
<evidence type="ECO:0000313" key="6">
    <source>
        <dbReference type="EMBL" id="QGZ28609.1"/>
    </source>
</evidence>
<dbReference type="EMBL" id="CP046902">
    <property type="protein sequence ID" value="QGZ28609.1"/>
    <property type="molecule type" value="Genomic_DNA"/>
</dbReference>
<accession>A0A6I6LCJ4</accession>
<dbReference type="InterPro" id="IPR011006">
    <property type="entry name" value="CheY-like_superfamily"/>
</dbReference>
<feature type="modified residue" description="4-aspartylphosphate" evidence="3">
    <location>
        <position position="56"/>
    </location>
</feature>
<dbReference type="GO" id="GO:0006355">
    <property type="term" value="P:regulation of DNA-templated transcription"/>
    <property type="evidence" value="ECO:0007669"/>
    <property type="project" value="InterPro"/>
</dbReference>
<dbReference type="PROSITE" id="PS50110">
    <property type="entry name" value="RESPONSE_REGULATORY"/>
    <property type="match status" value="1"/>
</dbReference>
<gene>
    <name evidence="6" type="ORF">GQA94_00490</name>
</gene>
<dbReference type="OrthoDB" id="4313922at2"/>
<dbReference type="CDD" id="cd17535">
    <property type="entry name" value="REC_NarL-like"/>
    <property type="match status" value="1"/>
</dbReference>
<dbReference type="PANTHER" id="PTHR43214:SF17">
    <property type="entry name" value="TRANSCRIPTIONAL REGULATORY PROTEIN RCSB"/>
    <property type="match status" value="1"/>
</dbReference>
<dbReference type="AlphaFoldDB" id="A0A6I6LCJ4"/>
<sequence length="218" mass="24197">MRKTKIVVADDHPIVRMGVRDMLERNERFVVAGEASNSSELVALCLETDPHIAIIDYNMPGDARFGDGLKLVGYLLRHFPRTRVLIFTMVNNSLILSSLYDLGVAGIVLKSGDLDELLRAIDEVLQGRVYRAAAELNDVDVFEDDGGADLDGRVARLSPKESEVLRLFVSGHSVRDISDVLKRSIKTVSAQKMAAMRKLEVDNDHALLTFCVKANLFQ</sequence>
<dbReference type="Proteomes" id="UP000438983">
    <property type="component" value="Chromosome"/>
</dbReference>